<evidence type="ECO:0000256" key="1">
    <source>
        <dbReference type="ARBA" id="ARBA00023002"/>
    </source>
</evidence>
<dbReference type="EMBL" id="CAFBLS010000017">
    <property type="protein sequence ID" value="CAB4861480.1"/>
    <property type="molecule type" value="Genomic_DNA"/>
</dbReference>
<dbReference type="PANTHER" id="PTHR35176:SF6">
    <property type="entry name" value="HEME OXYGENASE HI_0854-RELATED"/>
    <property type="match status" value="1"/>
</dbReference>
<protein>
    <submittedName>
        <fullName evidence="3">Unannotated protein</fullName>
    </submittedName>
</protein>
<feature type="domain" description="Pyridoxamine 5'-phosphate oxidase N-terminal" evidence="2">
    <location>
        <begin position="12"/>
        <end position="129"/>
    </location>
</feature>
<reference evidence="3" key="1">
    <citation type="submission" date="2020-05" db="EMBL/GenBank/DDBJ databases">
        <authorList>
            <person name="Chiriac C."/>
            <person name="Salcher M."/>
            <person name="Ghai R."/>
            <person name="Kavagutti S V."/>
        </authorList>
    </citation>
    <scope>NUCLEOTIDE SEQUENCE</scope>
</reference>
<dbReference type="GO" id="GO:0005829">
    <property type="term" value="C:cytosol"/>
    <property type="evidence" value="ECO:0007669"/>
    <property type="project" value="TreeGrafter"/>
</dbReference>
<dbReference type="GO" id="GO:0070967">
    <property type="term" value="F:coenzyme F420 binding"/>
    <property type="evidence" value="ECO:0007669"/>
    <property type="project" value="TreeGrafter"/>
</dbReference>
<dbReference type="SUPFAM" id="SSF50475">
    <property type="entry name" value="FMN-binding split barrel"/>
    <property type="match status" value="1"/>
</dbReference>
<dbReference type="InterPro" id="IPR019920">
    <property type="entry name" value="F420-binding_dom_put"/>
</dbReference>
<dbReference type="AlphaFoldDB" id="A0A6J7CUS4"/>
<evidence type="ECO:0000259" key="2">
    <source>
        <dbReference type="Pfam" id="PF01243"/>
    </source>
</evidence>
<name>A0A6J7CUS4_9ZZZZ</name>
<gene>
    <name evidence="3" type="ORF">UFOPK3402_00232</name>
</gene>
<dbReference type="InterPro" id="IPR011576">
    <property type="entry name" value="Pyridox_Oxase_N"/>
</dbReference>
<sequence>MTSRIPEGSLPLLDGPEFATLATISADGQPQLSVVWVAREGDDLLMSTVEGRQKHRNLVRDPRATVLVYGKANPYSYIEVRGTVTMSREGGRELIDRLANEYTGADRYTMDDGTDNVRVVVRLTPHKVIAL</sequence>
<dbReference type="GO" id="GO:0016627">
    <property type="term" value="F:oxidoreductase activity, acting on the CH-CH group of donors"/>
    <property type="evidence" value="ECO:0007669"/>
    <property type="project" value="TreeGrafter"/>
</dbReference>
<accession>A0A6J7CUS4</accession>
<dbReference type="InterPro" id="IPR012349">
    <property type="entry name" value="Split_barrel_FMN-bd"/>
</dbReference>
<dbReference type="Gene3D" id="2.30.110.10">
    <property type="entry name" value="Electron Transport, Fmn-binding Protein, Chain A"/>
    <property type="match status" value="1"/>
</dbReference>
<dbReference type="PANTHER" id="PTHR35176">
    <property type="entry name" value="HEME OXYGENASE HI_0854-RELATED"/>
    <property type="match status" value="1"/>
</dbReference>
<evidence type="ECO:0000313" key="3">
    <source>
        <dbReference type="EMBL" id="CAB4861480.1"/>
    </source>
</evidence>
<organism evidence="3">
    <name type="scientific">freshwater metagenome</name>
    <dbReference type="NCBI Taxonomy" id="449393"/>
    <lineage>
        <taxon>unclassified sequences</taxon>
        <taxon>metagenomes</taxon>
        <taxon>ecological metagenomes</taxon>
    </lineage>
</organism>
<keyword evidence="1" id="KW-0560">Oxidoreductase</keyword>
<dbReference type="NCBIfam" id="TIGR03618">
    <property type="entry name" value="Rv1155_F420"/>
    <property type="match status" value="1"/>
</dbReference>
<dbReference type="InterPro" id="IPR052019">
    <property type="entry name" value="F420H2_bilvrd_red/Heme_oxyg"/>
</dbReference>
<proteinExistence type="predicted"/>
<dbReference type="Pfam" id="PF01243">
    <property type="entry name" value="PNPOx_N"/>
    <property type="match status" value="1"/>
</dbReference>